<keyword evidence="3" id="KW-1185">Reference proteome</keyword>
<dbReference type="Pfam" id="PF04101">
    <property type="entry name" value="Glyco_tran_28_C"/>
    <property type="match status" value="1"/>
</dbReference>
<evidence type="ECO:0000259" key="1">
    <source>
        <dbReference type="Pfam" id="PF04101"/>
    </source>
</evidence>
<feature type="domain" description="Glycosyl transferase family 28 C-terminal" evidence="1">
    <location>
        <begin position="233"/>
        <end position="289"/>
    </location>
</feature>
<gene>
    <name evidence="2" type="ORF">G1H10_28415</name>
</gene>
<evidence type="ECO:0000313" key="3">
    <source>
        <dbReference type="Proteomes" id="UP000475214"/>
    </source>
</evidence>
<name>A0A6L9SJ44_9ACTN</name>
<comment type="caution">
    <text evidence="2">The sequence shown here is derived from an EMBL/GenBank/DDBJ whole genome shotgun (WGS) entry which is preliminary data.</text>
</comment>
<organism evidence="2 3">
    <name type="scientific">Phytoactinopolyspora halotolerans</name>
    <dbReference type="NCBI Taxonomy" id="1981512"/>
    <lineage>
        <taxon>Bacteria</taxon>
        <taxon>Bacillati</taxon>
        <taxon>Actinomycetota</taxon>
        <taxon>Actinomycetes</taxon>
        <taxon>Jiangellales</taxon>
        <taxon>Jiangellaceae</taxon>
        <taxon>Phytoactinopolyspora</taxon>
    </lineage>
</organism>
<dbReference type="InterPro" id="IPR007235">
    <property type="entry name" value="Glyco_trans_28_C"/>
</dbReference>
<reference evidence="2 3" key="1">
    <citation type="submission" date="2020-02" db="EMBL/GenBank/DDBJ databases">
        <authorList>
            <person name="Li X.-J."/>
            <person name="Han X.-M."/>
        </authorList>
    </citation>
    <scope>NUCLEOTIDE SEQUENCE [LARGE SCALE GENOMIC DNA]</scope>
    <source>
        <strain evidence="2 3">CCTCC AB 2017055</strain>
    </source>
</reference>
<dbReference type="GO" id="GO:0016758">
    <property type="term" value="F:hexosyltransferase activity"/>
    <property type="evidence" value="ECO:0007669"/>
    <property type="project" value="InterPro"/>
</dbReference>
<evidence type="ECO:0000313" key="2">
    <source>
        <dbReference type="EMBL" id="NEE04100.1"/>
    </source>
</evidence>
<dbReference type="Proteomes" id="UP000475214">
    <property type="component" value="Unassembled WGS sequence"/>
</dbReference>
<protein>
    <submittedName>
        <fullName evidence="2">UDP-N-acetylglucosamine--N-acetylmuramyl-(Pentapeptide) pyrophosphoryl-undecaprenol N-acetylglucosamine transferase</fullName>
    </submittedName>
</protein>
<sequence>MGHLTRLLAYALRTGADVAPYFVSLSQAAPVVSTFGYPCEYLPSMTATGLAPGRWHAYFAECMAQVMDRIRPAVVVFDGTWPYEGIPAVQETFPEVRWVWSRRGMWKPGQGADRLEKAAWFDLVLEPGDLASPADRGVTGKAAAERVGPITLLDTDELDVRDKARAALGVEPDAPLALVSLGAGNINDTSDDVGASIAALRNLGVQVCITKPEIAAGGGVHSGVHVVRAYPLSRYYRAFDVAVSASGYNSFHELLRFGVPTLFVPNLQTALDDQRARAGFAAEKGLAHQVTTVTVESAEPLLADLLARGTEMVSQVAQFDPGNGAADAAMRITDLIR</sequence>
<dbReference type="SUPFAM" id="SSF53756">
    <property type="entry name" value="UDP-Glycosyltransferase/glycogen phosphorylase"/>
    <property type="match status" value="1"/>
</dbReference>
<dbReference type="Gene3D" id="3.40.50.2000">
    <property type="entry name" value="Glycogen Phosphorylase B"/>
    <property type="match status" value="1"/>
</dbReference>
<dbReference type="AlphaFoldDB" id="A0A6L9SJ44"/>
<proteinExistence type="predicted"/>
<dbReference type="EMBL" id="JAAGOA010000029">
    <property type="protein sequence ID" value="NEE04100.1"/>
    <property type="molecule type" value="Genomic_DNA"/>
</dbReference>
<keyword evidence="2" id="KW-0808">Transferase</keyword>
<accession>A0A6L9SJ44</accession>